<comment type="caution">
    <text evidence="5">The sequence shown here is derived from an EMBL/GenBank/DDBJ whole genome shotgun (WGS) entry which is preliminary data.</text>
</comment>
<reference evidence="5 6" key="1">
    <citation type="submission" date="2018-10" db="EMBL/GenBank/DDBJ databases">
        <authorList>
            <person name="Jung H.S."/>
            <person name="Jeon C.O."/>
        </authorList>
    </citation>
    <scope>NUCLEOTIDE SEQUENCE [LARGE SCALE GENOMIC DNA]</scope>
    <source>
        <strain evidence="5 6">MA-7-27</strain>
    </source>
</reference>
<keyword evidence="6" id="KW-1185">Reference proteome</keyword>
<dbReference type="RefSeq" id="WP_121897772.1">
    <property type="nucleotide sequence ID" value="NZ_RCNT01000004.1"/>
</dbReference>
<dbReference type="Pfam" id="PF00106">
    <property type="entry name" value="adh_short"/>
    <property type="match status" value="1"/>
</dbReference>
<evidence type="ECO:0000259" key="4">
    <source>
        <dbReference type="SMART" id="SM00822"/>
    </source>
</evidence>
<evidence type="ECO:0000256" key="3">
    <source>
        <dbReference type="RuleBase" id="RU000363"/>
    </source>
</evidence>
<dbReference type="OrthoDB" id="9804774at2"/>
<evidence type="ECO:0000256" key="2">
    <source>
        <dbReference type="ARBA" id="ARBA00023002"/>
    </source>
</evidence>
<dbReference type="InterPro" id="IPR036291">
    <property type="entry name" value="NAD(P)-bd_dom_sf"/>
</dbReference>
<gene>
    <name evidence="5" type="ORF">D9R08_09260</name>
</gene>
<dbReference type="PRINTS" id="PR00081">
    <property type="entry name" value="GDHRDH"/>
</dbReference>
<dbReference type="PROSITE" id="PS00061">
    <property type="entry name" value="ADH_SHORT"/>
    <property type="match status" value="1"/>
</dbReference>
<name>A0A3L9Y1F6_9RHOB</name>
<feature type="domain" description="Ketoreductase" evidence="4">
    <location>
        <begin position="7"/>
        <end position="190"/>
    </location>
</feature>
<dbReference type="EMBL" id="RCNT01000004">
    <property type="protein sequence ID" value="RMA42292.1"/>
    <property type="molecule type" value="Genomic_DNA"/>
</dbReference>
<keyword evidence="2" id="KW-0560">Oxidoreductase</keyword>
<dbReference type="InterPro" id="IPR057326">
    <property type="entry name" value="KR_dom"/>
</dbReference>
<dbReference type="AlphaFoldDB" id="A0A3L9Y1F6"/>
<dbReference type="Gene3D" id="3.40.50.720">
    <property type="entry name" value="NAD(P)-binding Rossmann-like Domain"/>
    <property type="match status" value="1"/>
</dbReference>
<dbReference type="CDD" id="cd05233">
    <property type="entry name" value="SDR_c"/>
    <property type="match status" value="1"/>
</dbReference>
<dbReference type="SUPFAM" id="SSF51735">
    <property type="entry name" value="NAD(P)-binding Rossmann-fold domains"/>
    <property type="match status" value="1"/>
</dbReference>
<organism evidence="5 6">
    <name type="scientific">Rhodophyticola porphyridii</name>
    <dbReference type="NCBI Taxonomy" id="1852017"/>
    <lineage>
        <taxon>Bacteria</taxon>
        <taxon>Pseudomonadati</taxon>
        <taxon>Pseudomonadota</taxon>
        <taxon>Alphaproteobacteria</taxon>
        <taxon>Rhodobacterales</taxon>
        <taxon>Roseobacteraceae</taxon>
        <taxon>Rhodophyticola</taxon>
    </lineage>
</organism>
<proteinExistence type="inferred from homology"/>
<evidence type="ECO:0000256" key="1">
    <source>
        <dbReference type="ARBA" id="ARBA00006484"/>
    </source>
</evidence>
<dbReference type="SMART" id="SM00822">
    <property type="entry name" value="PKS_KR"/>
    <property type="match status" value="1"/>
</dbReference>
<dbReference type="InterPro" id="IPR020904">
    <property type="entry name" value="Sc_DH/Rdtase_CS"/>
</dbReference>
<dbReference type="PANTHER" id="PTHR43669:SF3">
    <property type="entry name" value="ALCOHOL DEHYDROGENASE, PUTATIVE (AFU_ORTHOLOGUE AFUA_3G03445)-RELATED"/>
    <property type="match status" value="1"/>
</dbReference>
<evidence type="ECO:0000313" key="6">
    <source>
        <dbReference type="Proteomes" id="UP000281343"/>
    </source>
</evidence>
<accession>A0A3L9Y1F6</accession>
<comment type="similarity">
    <text evidence="1 3">Belongs to the short-chain dehydrogenases/reductases (SDR) family.</text>
</comment>
<dbReference type="PANTHER" id="PTHR43669">
    <property type="entry name" value="5-KETO-D-GLUCONATE 5-REDUCTASE"/>
    <property type="match status" value="1"/>
</dbReference>
<evidence type="ECO:0000313" key="5">
    <source>
        <dbReference type="EMBL" id="RMA42292.1"/>
    </source>
</evidence>
<dbReference type="Proteomes" id="UP000281343">
    <property type="component" value="Unassembled WGS sequence"/>
</dbReference>
<protein>
    <submittedName>
        <fullName evidence="5">SDR family oxidoreductase</fullName>
    </submittedName>
</protein>
<dbReference type="InterPro" id="IPR002347">
    <property type="entry name" value="SDR_fam"/>
</dbReference>
<sequence length="237" mass="24395">MPALADQTVVITGAAQGLGAAIARAFAKRGARLVLMDLDAEGLAAVKAETGGRATTLTVDLADAKATADAIAAIPGPVGTLIHNAAILRPEPLEQVSLATFRATMDVGIQAGFQLSQGVWSDMKAQGGGALIFVSSQSGIKGFADETAYCAAKHALEGFSKCLALEGAAHGILSCTITPGKAMHTPMSEANYPPELKAEWIDPARLAPAFAHIASARDLALSGQRLNAWDLSQEHPS</sequence>
<dbReference type="PRINTS" id="PR00080">
    <property type="entry name" value="SDRFAMILY"/>
</dbReference>
<dbReference type="GO" id="GO:0016491">
    <property type="term" value="F:oxidoreductase activity"/>
    <property type="evidence" value="ECO:0007669"/>
    <property type="project" value="UniProtKB-KW"/>
</dbReference>